<reference evidence="2 3" key="1">
    <citation type="submission" date="2012-01" db="EMBL/GenBank/DDBJ databases">
        <title>Improved High-Quality Draft sequence of Metallosphaera yellowstonensis MK1.</title>
        <authorList>
            <consortium name="US DOE Joint Genome Institute"/>
            <person name="Lucas S."/>
            <person name="Han J."/>
            <person name="Cheng J.-F."/>
            <person name="Goodwin L."/>
            <person name="Pitluck S."/>
            <person name="Peters L."/>
            <person name="Teshima H."/>
            <person name="Detter J.C."/>
            <person name="Han C."/>
            <person name="Tapia R."/>
            <person name="Land M."/>
            <person name="Hauser L."/>
            <person name="Kyrpides N."/>
            <person name="Kozubal M."/>
            <person name="Macur R.E."/>
            <person name="Jay Z."/>
            <person name="Inskeep W."/>
            <person name="Woyke T."/>
        </authorList>
    </citation>
    <scope>NUCLEOTIDE SEQUENCE [LARGE SCALE GENOMIC DNA]</scope>
    <source>
        <strain evidence="2 3">MK1</strain>
    </source>
</reference>
<gene>
    <name evidence="2" type="ORF">MetMK1DRAFT_00015680</name>
</gene>
<dbReference type="STRING" id="671065.MetMK1DRAFT_00015680"/>
<dbReference type="Pfam" id="PF07849">
    <property type="entry name" value="DUF1641"/>
    <property type="match status" value="1"/>
</dbReference>
<keyword evidence="3" id="KW-1185">Reference proteome</keyword>
<dbReference type="AlphaFoldDB" id="H2C4X3"/>
<dbReference type="EMBL" id="JH597761">
    <property type="protein sequence ID" value="EHP71064.1"/>
    <property type="molecule type" value="Genomic_DNA"/>
</dbReference>
<evidence type="ECO:0000313" key="3">
    <source>
        <dbReference type="Proteomes" id="UP000003980"/>
    </source>
</evidence>
<dbReference type="PANTHER" id="PTHR38433">
    <property type="match status" value="1"/>
</dbReference>
<sequence>MATEVNLEKVMAKLDEKKMEELANFLDHVSTLNEVLGKVAQLKDSGALDVLINFSYGAKSLRDALNDDAIQSIADMLSNMMVIAGSMKTRQKEIEDILANADALKDAVMRLKALKDSGTLDVLVNMSYALKSLRDALNDDAITNLGNTIGQLMDVLSGINPRSAEGLKAILAKAPELNEVIKRVLELKDSGTLDVLVNMSYALKSLRDALNDDAITNLGTTLSLIFDFLPKGLEFLNSVMRPPLSELVEVLSGEEALKVLSKPENVTLGKLITLMKDPDIQRGLGVMMGMLKVIGKNFRP</sequence>
<dbReference type="RefSeq" id="WP_009072160.1">
    <property type="nucleotide sequence ID" value="NZ_JH597761.1"/>
</dbReference>
<protein>
    <recommendedName>
        <fullName evidence="4">DUF1641 domain-containing protein</fullName>
    </recommendedName>
</protein>
<proteinExistence type="predicted"/>
<organism evidence="2 3">
    <name type="scientific">Metallosphaera yellowstonensis MK1</name>
    <dbReference type="NCBI Taxonomy" id="671065"/>
    <lineage>
        <taxon>Archaea</taxon>
        <taxon>Thermoproteota</taxon>
        <taxon>Thermoprotei</taxon>
        <taxon>Sulfolobales</taxon>
        <taxon>Sulfolobaceae</taxon>
        <taxon>Metallosphaera</taxon>
    </lineage>
</organism>
<dbReference type="OrthoDB" id="56850at2157"/>
<dbReference type="eggNOG" id="arCOG02114">
    <property type="taxonomic scope" value="Archaea"/>
</dbReference>
<dbReference type="HOGENOM" id="CLU_062162_0_0_2"/>
<dbReference type="PANTHER" id="PTHR38433:SF1">
    <property type="entry name" value="DUF1641 DOMAIN-CONTAINING PROTEIN"/>
    <property type="match status" value="1"/>
</dbReference>
<dbReference type="InterPro" id="IPR012440">
    <property type="entry name" value="DUF1641"/>
</dbReference>
<evidence type="ECO:0008006" key="4">
    <source>
        <dbReference type="Google" id="ProtNLM"/>
    </source>
</evidence>
<keyword evidence="1" id="KW-0175">Coiled coil</keyword>
<dbReference type="Proteomes" id="UP000003980">
    <property type="component" value="Unassembled WGS sequence"/>
</dbReference>
<evidence type="ECO:0000313" key="2">
    <source>
        <dbReference type="EMBL" id="EHP71064.1"/>
    </source>
</evidence>
<accession>H2C4X3</accession>
<name>H2C4X3_9CREN</name>
<evidence type="ECO:0000256" key="1">
    <source>
        <dbReference type="SAM" id="Coils"/>
    </source>
</evidence>
<feature type="coiled-coil region" evidence="1">
    <location>
        <begin position="87"/>
        <end position="114"/>
    </location>
</feature>